<keyword evidence="3" id="KW-0808">Transferase</keyword>
<comment type="similarity">
    <text evidence="10">Belongs to the protein kinase superfamily.</text>
</comment>
<dbReference type="Ensembl" id="ENSSLUT00000013064.1">
    <property type="protein sequence ID" value="ENSSLUP00000012633.1"/>
    <property type="gene ID" value="ENSSLUG00000005944.1"/>
</dbReference>
<keyword evidence="4 9" id="KW-0547">Nucleotide-binding</keyword>
<feature type="domain" description="Protein kinase" evidence="12">
    <location>
        <begin position="20"/>
        <end position="275"/>
    </location>
</feature>
<dbReference type="Pfam" id="PF00069">
    <property type="entry name" value="Pkinase"/>
    <property type="match status" value="1"/>
</dbReference>
<evidence type="ECO:0000259" key="12">
    <source>
        <dbReference type="PROSITE" id="PS50011"/>
    </source>
</evidence>
<dbReference type="PANTHER" id="PTHR24346:SF105">
    <property type="entry name" value="SERINE_THREONINE-PROTEIN KINASE NIM1-LIKE ISOFORM X1"/>
    <property type="match status" value="1"/>
</dbReference>
<dbReference type="InterPro" id="IPR008271">
    <property type="entry name" value="Ser/Thr_kinase_AS"/>
</dbReference>
<dbReference type="AlphaFoldDB" id="A0A8D0CUP3"/>
<evidence type="ECO:0000256" key="6">
    <source>
        <dbReference type="ARBA" id="ARBA00022840"/>
    </source>
</evidence>
<dbReference type="GO" id="GO:0005524">
    <property type="term" value="F:ATP binding"/>
    <property type="evidence" value="ECO:0007669"/>
    <property type="project" value="UniProtKB-UniRule"/>
</dbReference>
<evidence type="ECO:0000256" key="2">
    <source>
        <dbReference type="ARBA" id="ARBA00022527"/>
    </source>
</evidence>
<dbReference type="InterPro" id="IPR011009">
    <property type="entry name" value="Kinase-like_dom_sf"/>
</dbReference>
<dbReference type="GO" id="GO:0000226">
    <property type="term" value="P:microtubule cytoskeleton organization"/>
    <property type="evidence" value="ECO:0007669"/>
    <property type="project" value="TreeGrafter"/>
</dbReference>
<dbReference type="FunFam" id="3.30.200.20:FF:000003">
    <property type="entry name" value="Non-specific serine/threonine protein kinase"/>
    <property type="match status" value="1"/>
</dbReference>
<dbReference type="SUPFAM" id="SSF56112">
    <property type="entry name" value="Protein kinase-like (PK-like)"/>
    <property type="match status" value="1"/>
</dbReference>
<keyword evidence="2 10" id="KW-0723">Serine/threonine-protein kinase</keyword>
<gene>
    <name evidence="13" type="primary">LOC116055230</name>
</gene>
<dbReference type="GO" id="GO:0005737">
    <property type="term" value="C:cytoplasm"/>
    <property type="evidence" value="ECO:0007669"/>
    <property type="project" value="TreeGrafter"/>
</dbReference>
<evidence type="ECO:0000256" key="9">
    <source>
        <dbReference type="PROSITE-ProRule" id="PRU10141"/>
    </source>
</evidence>
<evidence type="ECO:0000256" key="3">
    <source>
        <dbReference type="ARBA" id="ARBA00022679"/>
    </source>
</evidence>
<feature type="binding site" evidence="9">
    <location>
        <position position="49"/>
    </location>
    <ligand>
        <name>ATP</name>
        <dbReference type="ChEBI" id="CHEBI:30616"/>
    </ligand>
</feature>
<dbReference type="PANTHER" id="PTHR24346">
    <property type="entry name" value="MAP/MICROTUBULE AFFINITY-REGULATING KINASE"/>
    <property type="match status" value="1"/>
</dbReference>
<keyword evidence="5" id="KW-0418">Kinase</keyword>
<evidence type="ECO:0000256" key="11">
    <source>
        <dbReference type="SAM" id="Phobius"/>
    </source>
</evidence>
<protein>
    <recommendedName>
        <fullName evidence="1">non-specific serine/threonine protein kinase</fullName>
        <ecNumber evidence="1">2.7.11.1</ecNumber>
    </recommendedName>
</protein>
<organism evidence="13 14">
    <name type="scientific">Sander lucioperca</name>
    <name type="common">Pike-perch</name>
    <name type="synonym">Perca lucioperca</name>
    <dbReference type="NCBI Taxonomy" id="283035"/>
    <lineage>
        <taxon>Eukaryota</taxon>
        <taxon>Metazoa</taxon>
        <taxon>Chordata</taxon>
        <taxon>Craniata</taxon>
        <taxon>Vertebrata</taxon>
        <taxon>Euteleostomi</taxon>
        <taxon>Actinopterygii</taxon>
        <taxon>Neopterygii</taxon>
        <taxon>Teleostei</taxon>
        <taxon>Neoteleostei</taxon>
        <taxon>Acanthomorphata</taxon>
        <taxon>Eupercaria</taxon>
        <taxon>Perciformes</taxon>
        <taxon>Percoidei</taxon>
        <taxon>Percidae</taxon>
        <taxon>Luciopercinae</taxon>
        <taxon>Sander</taxon>
    </lineage>
</organism>
<keyword evidence="14" id="KW-1185">Reference proteome</keyword>
<dbReference type="EC" id="2.7.11.1" evidence="1"/>
<keyword evidence="11" id="KW-0472">Membrane</keyword>
<evidence type="ECO:0000256" key="10">
    <source>
        <dbReference type="RuleBase" id="RU000304"/>
    </source>
</evidence>
<dbReference type="Proteomes" id="UP000694568">
    <property type="component" value="Unplaced"/>
</dbReference>
<dbReference type="PROSITE" id="PS50011">
    <property type="entry name" value="PROTEIN_KINASE_DOM"/>
    <property type="match status" value="1"/>
</dbReference>
<reference evidence="13" key="2">
    <citation type="submission" date="2025-09" db="UniProtKB">
        <authorList>
            <consortium name="Ensembl"/>
        </authorList>
    </citation>
    <scope>IDENTIFICATION</scope>
</reference>
<dbReference type="GO" id="GO:0035556">
    <property type="term" value="P:intracellular signal transduction"/>
    <property type="evidence" value="ECO:0007669"/>
    <property type="project" value="TreeGrafter"/>
</dbReference>
<evidence type="ECO:0000256" key="7">
    <source>
        <dbReference type="ARBA" id="ARBA00047899"/>
    </source>
</evidence>
<proteinExistence type="inferred from homology"/>
<dbReference type="SMART" id="SM00220">
    <property type="entry name" value="S_TKc"/>
    <property type="match status" value="1"/>
</dbReference>
<dbReference type="PROSITE" id="PS00107">
    <property type="entry name" value="PROTEIN_KINASE_ATP"/>
    <property type="match status" value="1"/>
</dbReference>
<dbReference type="GO" id="GO:0050321">
    <property type="term" value="F:tau-protein kinase activity"/>
    <property type="evidence" value="ECO:0007669"/>
    <property type="project" value="TreeGrafter"/>
</dbReference>
<evidence type="ECO:0000313" key="14">
    <source>
        <dbReference type="Proteomes" id="UP000694568"/>
    </source>
</evidence>
<dbReference type="GeneTree" id="ENSGT00940000165287"/>
<dbReference type="FunFam" id="1.10.510.10:FF:000571">
    <property type="entry name" value="Maternal embryonic leucine zipper kinase"/>
    <property type="match status" value="1"/>
</dbReference>
<evidence type="ECO:0000256" key="1">
    <source>
        <dbReference type="ARBA" id="ARBA00012513"/>
    </source>
</evidence>
<keyword evidence="11" id="KW-0812">Transmembrane</keyword>
<evidence type="ECO:0000313" key="13">
    <source>
        <dbReference type="Ensembl" id="ENSSLUP00000012633.1"/>
    </source>
</evidence>
<evidence type="ECO:0000256" key="5">
    <source>
        <dbReference type="ARBA" id="ARBA00022777"/>
    </source>
</evidence>
<sequence>MANNEKIVNDLMLGRRVGFYELRGEVGQGNFSTVRLGIHALTKERVAIKIIDKPRLDKRSQPMTSSEISCMEKLCHPNIVRLYEVMETSRKLYLVMEYGSSGDLFSRITTRGKLDNLETKLVFAQVICHDNNIVHRDLKAENIFYTTSYCIKVGDFGFSTESGPNELLTNFCGSPPYAAPELFKNKGYIGRYSDTWALGILLYFMVTATMPFYGDKLGKLKRCILQGAFSIPPYVPEPCQLVIKGMLRPVCGTLSHSHVSTSSLTLLQSVQVEKY</sequence>
<comment type="catalytic activity">
    <reaction evidence="8">
        <text>L-seryl-[protein] + ATP = O-phospho-L-seryl-[protein] + ADP + H(+)</text>
        <dbReference type="Rhea" id="RHEA:17989"/>
        <dbReference type="Rhea" id="RHEA-COMP:9863"/>
        <dbReference type="Rhea" id="RHEA-COMP:11604"/>
        <dbReference type="ChEBI" id="CHEBI:15378"/>
        <dbReference type="ChEBI" id="CHEBI:29999"/>
        <dbReference type="ChEBI" id="CHEBI:30616"/>
        <dbReference type="ChEBI" id="CHEBI:83421"/>
        <dbReference type="ChEBI" id="CHEBI:456216"/>
        <dbReference type="EC" id="2.7.11.1"/>
    </reaction>
</comment>
<dbReference type="InterPro" id="IPR000719">
    <property type="entry name" value="Prot_kinase_dom"/>
</dbReference>
<accession>A0A8D0CUP3</accession>
<evidence type="ECO:0000256" key="8">
    <source>
        <dbReference type="ARBA" id="ARBA00048679"/>
    </source>
</evidence>
<name>A0A8D0CUP3_SANLU</name>
<keyword evidence="6 9" id="KW-0067">ATP-binding</keyword>
<dbReference type="Gene3D" id="1.10.510.10">
    <property type="entry name" value="Transferase(Phosphotransferase) domain 1"/>
    <property type="match status" value="1"/>
</dbReference>
<dbReference type="PROSITE" id="PS00108">
    <property type="entry name" value="PROTEIN_KINASE_ST"/>
    <property type="match status" value="1"/>
</dbReference>
<comment type="catalytic activity">
    <reaction evidence="7">
        <text>L-threonyl-[protein] + ATP = O-phospho-L-threonyl-[protein] + ADP + H(+)</text>
        <dbReference type="Rhea" id="RHEA:46608"/>
        <dbReference type="Rhea" id="RHEA-COMP:11060"/>
        <dbReference type="Rhea" id="RHEA-COMP:11605"/>
        <dbReference type="ChEBI" id="CHEBI:15378"/>
        <dbReference type="ChEBI" id="CHEBI:30013"/>
        <dbReference type="ChEBI" id="CHEBI:30616"/>
        <dbReference type="ChEBI" id="CHEBI:61977"/>
        <dbReference type="ChEBI" id="CHEBI:456216"/>
        <dbReference type="EC" id="2.7.11.1"/>
    </reaction>
</comment>
<dbReference type="InterPro" id="IPR017441">
    <property type="entry name" value="Protein_kinase_ATP_BS"/>
</dbReference>
<feature type="transmembrane region" description="Helical" evidence="11">
    <location>
        <begin position="196"/>
        <end position="214"/>
    </location>
</feature>
<keyword evidence="11" id="KW-1133">Transmembrane helix</keyword>
<evidence type="ECO:0000256" key="4">
    <source>
        <dbReference type="ARBA" id="ARBA00022741"/>
    </source>
</evidence>
<reference evidence="13" key="1">
    <citation type="submission" date="2025-08" db="UniProtKB">
        <authorList>
            <consortium name="Ensembl"/>
        </authorList>
    </citation>
    <scope>IDENTIFICATION</scope>
</reference>